<proteinExistence type="predicted"/>
<dbReference type="AlphaFoldDB" id="A0A2P4SKW0"/>
<dbReference type="InterPro" id="IPR029299">
    <property type="entry name" value="ALMS_motif"/>
</dbReference>
<dbReference type="GO" id="GO:0046599">
    <property type="term" value="P:regulation of centriole replication"/>
    <property type="evidence" value="ECO:0007669"/>
    <property type="project" value="TreeGrafter"/>
</dbReference>
<reference evidence="8 9" key="1">
    <citation type="submission" date="2018-01" db="EMBL/GenBank/DDBJ databases">
        <title>Comparison of the Chinese Bamboo Partridge and Red Junglefowl genome sequences highlights the importance of demography in genome evolution.</title>
        <authorList>
            <person name="Tiley G.P."/>
            <person name="Kimball R.T."/>
            <person name="Braun E.L."/>
            <person name="Burleigh J.G."/>
        </authorList>
    </citation>
    <scope>NUCLEOTIDE SEQUENCE [LARGE SCALE GENOMIC DNA]</scope>
    <source>
        <strain evidence="8">RTK389</strain>
        <tissue evidence="8">Blood</tissue>
    </source>
</reference>
<keyword evidence="2" id="KW-0963">Cytoplasm</keyword>
<name>A0A2P4SKW0_BAMTH</name>
<feature type="compositionally biased region" description="Basic and acidic residues" evidence="4">
    <location>
        <begin position="161"/>
        <end position="171"/>
    </location>
</feature>
<feature type="chain" id="PRO_5015125427" description="ALMS motif domain-containing protein" evidence="5">
    <location>
        <begin position="26"/>
        <end position="300"/>
    </location>
</feature>
<dbReference type="PANTHER" id="PTHR21553:SF24">
    <property type="entry name" value="(E2-INDEPENDENT) E3 UBIQUITIN-CONJUGATING ENZYME FATS"/>
    <property type="match status" value="1"/>
</dbReference>
<feature type="compositionally biased region" description="Polar residues" evidence="4">
    <location>
        <begin position="101"/>
        <end position="110"/>
    </location>
</feature>
<evidence type="ECO:0000256" key="1">
    <source>
        <dbReference type="ARBA" id="ARBA00004300"/>
    </source>
</evidence>
<dbReference type="InterPro" id="IPR041179">
    <property type="entry name" value="C10orf90_N"/>
</dbReference>
<feature type="signal peptide" evidence="5">
    <location>
        <begin position="1"/>
        <end position="25"/>
    </location>
</feature>
<feature type="region of interest" description="Disordered" evidence="4">
    <location>
        <begin position="151"/>
        <end position="175"/>
    </location>
</feature>
<evidence type="ECO:0000259" key="6">
    <source>
        <dbReference type="Pfam" id="PF15309"/>
    </source>
</evidence>
<evidence type="ECO:0000256" key="2">
    <source>
        <dbReference type="ARBA" id="ARBA00022490"/>
    </source>
</evidence>
<keyword evidence="5" id="KW-0732">Signal</keyword>
<protein>
    <recommendedName>
        <fullName evidence="10">ALMS motif domain-containing protein</fullName>
    </recommendedName>
</protein>
<keyword evidence="3" id="KW-0206">Cytoskeleton</keyword>
<comment type="subcellular location">
    <subcellularLocation>
        <location evidence="1">Cytoplasm</location>
        <location evidence="1">Cytoskeleton</location>
        <location evidence="1">Microtubule organizing center</location>
        <location evidence="1">Centrosome</location>
    </subcellularLocation>
</comment>
<evidence type="ECO:0000256" key="4">
    <source>
        <dbReference type="SAM" id="MobiDB-lite"/>
    </source>
</evidence>
<gene>
    <name evidence="8" type="ORF">CIB84_011509</name>
</gene>
<evidence type="ECO:0008006" key="10">
    <source>
        <dbReference type="Google" id="ProtNLM"/>
    </source>
</evidence>
<evidence type="ECO:0000313" key="8">
    <source>
        <dbReference type="EMBL" id="POI24741.1"/>
    </source>
</evidence>
<feature type="domain" description="ALMS motif" evidence="6">
    <location>
        <begin position="209"/>
        <end position="276"/>
    </location>
</feature>
<dbReference type="GO" id="GO:0008017">
    <property type="term" value="F:microtubule binding"/>
    <property type="evidence" value="ECO:0007669"/>
    <property type="project" value="TreeGrafter"/>
</dbReference>
<dbReference type="Pfam" id="PF15309">
    <property type="entry name" value="ALMS_motif"/>
    <property type="match status" value="1"/>
</dbReference>
<feature type="compositionally biased region" description="Polar residues" evidence="4">
    <location>
        <begin position="242"/>
        <end position="263"/>
    </location>
</feature>
<dbReference type="GO" id="GO:0005814">
    <property type="term" value="C:centriole"/>
    <property type="evidence" value="ECO:0007669"/>
    <property type="project" value="TreeGrafter"/>
</dbReference>
<evidence type="ECO:0000256" key="3">
    <source>
        <dbReference type="ARBA" id="ARBA00023212"/>
    </source>
</evidence>
<sequence length="300" mass="33006">MLPAAFFIFSYRAACFYLLPQVLLGAHHTINLSQCLFPLYVTKHLQKQFGSAGKQMLSGSQKKQYTMSRRSKTASASFLGTALGKAATAATDGSPKRSDPTKGTSASKEIQAQGVLKPKMPTSNCACSIKASSRVLLEEKVHRQNQLLKSDCQSCGSSGKMEQHEKEEEQAHASQEALSSACWPRVTCGTHSVLVEPDVGSKPEKGSPSSLTLKEALEIHKPQFISRSQERLKKLEHMVQQRKAQQSDAPVSTPRRLSSASTSNKKKQYTVPDPLSGRKEEKLSFVIFLTLYYLKGHFSV</sequence>
<dbReference type="Pfam" id="PF17730">
    <property type="entry name" value="Centro_C10orf90"/>
    <property type="match status" value="1"/>
</dbReference>
<evidence type="ECO:0000259" key="7">
    <source>
        <dbReference type="Pfam" id="PF17730"/>
    </source>
</evidence>
<feature type="domain" description="Centrosomal protein C10orf90 N-terminal" evidence="7">
    <location>
        <begin position="51"/>
        <end position="188"/>
    </location>
</feature>
<keyword evidence="9" id="KW-1185">Reference proteome</keyword>
<dbReference type="EMBL" id="PPHD01038870">
    <property type="protein sequence ID" value="POI24741.1"/>
    <property type="molecule type" value="Genomic_DNA"/>
</dbReference>
<evidence type="ECO:0000256" key="5">
    <source>
        <dbReference type="SAM" id="SignalP"/>
    </source>
</evidence>
<dbReference type="PANTHER" id="PTHR21553">
    <property type="entry name" value="ALMS1-RELATED"/>
    <property type="match status" value="1"/>
</dbReference>
<feature type="region of interest" description="Disordered" evidence="4">
    <location>
        <begin position="88"/>
        <end position="113"/>
    </location>
</feature>
<dbReference type="OrthoDB" id="8899035at2759"/>
<feature type="region of interest" description="Disordered" evidence="4">
    <location>
        <begin position="239"/>
        <end position="274"/>
    </location>
</feature>
<accession>A0A2P4SKW0</accession>
<evidence type="ECO:0000313" key="9">
    <source>
        <dbReference type="Proteomes" id="UP000237246"/>
    </source>
</evidence>
<comment type="caution">
    <text evidence="8">The sequence shown here is derived from an EMBL/GenBank/DDBJ whole genome shotgun (WGS) entry which is preliminary data.</text>
</comment>
<organism evidence="8 9">
    <name type="scientific">Bambusicola thoracicus</name>
    <name type="common">Chinese bamboo-partridge</name>
    <name type="synonym">Perdix thoracica</name>
    <dbReference type="NCBI Taxonomy" id="9083"/>
    <lineage>
        <taxon>Eukaryota</taxon>
        <taxon>Metazoa</taxon>
        <taxon>Chordata</taxon>
        <taxon>Craniata</taxon>
        <taxon>Vertebrata</taxon>
        <taxon>Euteleostomi</taxon>
        <taxon>Archelosauria</taxon>
        <taxon>Archosauria</taxon>
        <taxon>Dinosauria</taxon>
        <taxon>Saurischia</taxon>
        <taxon>Theropoda</taxon>
        <taxon>Coelurosauria</taxon>
        <taxon>Aves</taxon>
        <taxon>Neognathae</taxon>
        <taxon>Galloanserae</taxon>
        <taxon>Galliformes</taxon>
        <taxon>Phasianidae</taxon>
        <taxon>Perdicinae</taxon>
        <taxon>Bambusicola</taxon>
    </lineage>
</organism>
<dbReference type="Proteomes" id="UP000237246">
    <property type="component" value="Unassembled WGS sequence"/>
</dbReference>
<dbReference type="GO" id="GO:0005813">
    <property type="term" value="C:centrosome"/>
    <property type="evidence" value="ECO:0007669"/>
    <property type="project" value="UniProtKB-SubCell"/>
</dbReference>
<dbReference type="GO" id="GO:0005829">
    <property type="term" value="C:cytosol"/>
    <property type="evidence" value="ECO:0007669"/>
    <property type="project" value="TreeGrafter"/>
</dbReference>